<dbReference type="AlphaFoldDB" id="A0A1R3L0Z7"/>
<gene>
    <name evidence="1" type="ORF">COLO4_02508</name>
</gene>
<name>A0A1R3L0Z7_9ROSI</name>
<organism evidence="1 2">
    <name type="scientific">Corchorus olitorius</name>
    <dbReference type="NCBI Taxonomy" id="93759"/>
    <lineage>
        <taxon>Eukaryota</taxon>
        <taxon>Viridiplantae</taxon>
        <taxon>Streptophyta</taxon>
        <taxon>Embryophyta</taxon>
        <taxon>Tracheophyta</taxon>
        <taxon>Spermatophyta</taxon>
        <taxon>Magnoliopsida</taxon>
        <taxon>eudicotyledons</taxon>
        <taxon>Gunneridae</taxon>
        <taxon>Pentapetalae</taxon>
        <taxon>rosids</taxon>
        <taxon>malvids</taxon>
        <taxon>Malvales</taxon>
        <taxon>Malvaceae</taxon>
        <taxon>Grewioideae</taxon>
        <taxon>Apeibeae</taxon>
        <taxon>Corchorus</taxon>
    </lineage>
</organism>
<evidence type="ECO:0000313" key="2">
    <source>
        <dbReference type="Proteomes" id="UP000187203"/>
    </source>
</evidence>
<sequence>RRQVHRECMSQSDQLVLHGVLHQLRQRVHFQLLHQARLVGADGLARQRQLLGDVVDVGALGQALEHRKLALRQQRVQRPRLGQAHFEHHAVSQRRVDVTPATRHPTDRGQQQRRITVLGGITCRSGLQRPRRHLCLVVHRQHQDRRGIVQRTYPRDRLQAIHTRHGDIQQYHLTRRVA</sequence>
<feature type="non-terminal residue" evidence="1">
    <location>
        <position position="1"/>
    </location>
</feature>
<dbReference type="Proteomes" id="UP000187203">
    <property type="component" value="Unassembled WGS sequence"/>
</dbReference>
<protein>
    <submittedName>
        <fullName evidence="1">Enolase (ISS)</fullName>
    </submittedName>
</protein>
<accession>A0A1R3L0Z7</accession>
<proteinExistence type="predicted"/>
<reference evidence="2" key="1">
    <citation type="submission" date="2013-09" db="EMBL/GenBank/DDBJ databases">
        <title>Corchorus olitorius genome sequencing.</title>
        <authorList>
            <person name="Alam M."/>
            <person name="Haque M.S."/>
            <person name="Islam M.S."/>
            <person name="Emdad E.M."/>
            <person name="Islam M.M."/>
            <person name="Ahmed B."/>
            <person name="Halim A."/>
            <person name="Hossen Q.M.M."/>
            <person name="Hossain M.Z."/>
            <person name="Ahmed R."/>
            <person name="Khan M.M."/>
            <person name="Islam R."/>
            <person name="Rashid M.M."/>
            <person name="Khan S.A."/>
            <person name="Rahman M.S."/>
            <person name="Alam M."/>
            <person name="Yahiya A.S."/>
            <person name="Khan M.S."/>
            <person name="Azam M.S."/>
            <person name="Haque T."/>
            <person name="Lashkar M.Z.H."/>
            <person name="Akhand A.I."/>
            <person name="Morshed G."/>
            <person name="Roy S."/>
            <person name="Uddin K.S."/>
            <person name="Rabeya T."/>
            <person name="Hossain A.S."/>
            <person name="Chowdhury A."/>
            <person name="Snigdha A.R."/>
            <person name="Mortoza M.S."/>
            <person name="Matin S.A."/>
            <person name="Hoque S.M.E."/>
            <person name="Islam M.K."/>
            <person name="Roy D.K."/>
            <person name="Haider R."/>
            <person name="Moosa M.M."/>
            <person name="Elias S.M."/>
            <person name="Hasan A.M."/>
            <person name="Jahan S."/>
            <person name="Shafiuddin M."/>
            <person name="Mahmood N."/>
            <person name="Shommy N.S."/>
        </authorList>
    </citation>
    <scope>NUCLEOTIDE SEQUENCE [LARGE SCALE GENOMIC DNA]</scope>
    <source>
        <strain evidence="2">cv. O-4</strain>
    </source>
</reference>
<feature type="non-terminal residue" evidence="1">
    <location>
        <position position="178"/>
    </location>
</feature>
<evidence type="ECO:0000313" key="1">
    <source>
        <dbReference type="EMBL" id="OMP12969.1"/>
    </source>
</evidence>
<dbReference type="EMBL" id="AWUE01005505">
    <property type="protein sequence ID" value="OMP12969.1"/>
    <property type="molecule type" value="Genomic_DNA"/>
</dbReference>
<keyword evidence="2" id="KW-1185">Reference proteome</keyword>
<comment type="caution">
    <text evidence="1">The sequence shown here is derived from an EMBL/GenBank/DDBJ whole genome shotgun (WGS) entry which is preliminary data.</text>
</comment>